<dbReference type="OrthoDB" id="3064516at2759"/>
<dbReference type="SUPFAM" id="SSF53187">
    <property type="entry name" value="Zn-dependent exopeptidases"/>
    <property type="match status" value="1"/>
</dbReference>
<comment type="caution">
    <text evidence="1">The sequence shown here is derived from an EMBL/GenBank/DDBJ whole genome shotgun (WGS) entry which is preliminary data.</text>
</comment>
<dbReference type="GO" id="GO:0004046">
    <property type="term" value="F:aminoacylase activity"/>
    <property type="evidence" value="ECO:0007669"/>
    <property type="project" value="TreeGrafter"/>
</dbReference>
<protein>
    <submittedName>
        <fullName evidence="1">16134_t:CDS:1</fullName>
    </submittedName>
</protein>
<accession>A0A9N9HCI2</accession>
<dbReference type="Gene3D" id="3.40.630.10">
    <property type="entry name" value="Zn peptidases"/>
    <property type="match status" value="1"/>
</dbReference>
<dbReference type="PANTHER" id="PTHR45892:SF1">
    <property type="entry name" value="AMINOACYLASE-1"/>
    <property type="match status" value="1"/>
</dbReference>
<reference evidence="1" key="1">
    <citation type="submission" date="2021-06" db="EMBL/GenBank/DDBJ databases">
        <authorList>
            <person name="Kallberg Y."/>
            <person name="Tangrot J."/>
            <person name="Rosling A."/>
        </authorList>
    </citation>
    <scope>NUCLEOTIDE SEQUENCE</scope>
    <source>
        <strain evidence="1">CL551</strain>
    </source>
</reference>
<sequence>MATLENPAVTRFRQYLRIKTVQPDPDYESCTKFLLEQAKEIGLKAQTFEYVKGKPIVLLTLEGRDPSLPSILLNSHTD</sequence>
<gene>
    <name evidence="1" type="ORF">AMORRO_LOCUS10952</name>
</gene>
<keyword evidence="2" id="KW-1185">Reference proteome</keyword>
<evidence type="ECO:0000313" key="2">
    <source>
        <dbReference type="Proteomes" id="UP000789342"/>
    </source>
</evidence>
<proteinExistence type="predicted"/>
<feature type="non-terminal residue" evidence="1">
    <location>
        <position position="78"/>
    </location>
</feature>
<evidence type="ECO:0000313" key="1">
    <source>
        <dbReference type="EMBL" id="CAG8674282.1"/>
    </source>
</evidence>
<name>A0A9N9HCI2_9GLOM</name>
<organism evidence="1 2">
    <name type="scientific">Acaulospora morrowiae</name>
    <dbReference type="NCBI Taxonomy" id="94023"/>
    <lineage>
        <taxon>Eukaryota</taxon>
        <taxon>Fungi</taxon>
        <taxon>Fungi incertae sedis</taxon>
        <taxon>Mucoromycota</taxon>
        <taxon>Glomeromycotina</taxon>
        <taxon>Glomeromycetes</taxon>
        <taxon>Diversisporales</taxon>
        <taxon>Acaulosporaceae</taxon>
        <taxon>Acaulospora</taxon>
    </lineage>
</organism>
<dbReference type="EMBL" id="CAJVPV010013023">
    <property type="protein sequence ID" value="CAG8674282.1"/>
    <property type="molecule type" value="Genomic_DNA"/>
</dbReference>
<dbReference type="AlphaFoldDB" id="A0A9N9HCI2"/>
<dbReference type="PANTHER" id="PTHR45892">
    <property type="entry name" value="AMINOACYLASE-1"/>
    <property type="match status" value="1"/>
</dbReference>
<dbReference type="Proteomes" id="UP000789342">
    <property type="component" value="Unassembled WGS sequence"/>
</dbReference>
<dbReference type="InterPro" id="IPR052083">
    <property type="entry name" value="Aminoacylase-1_M20A"/>
</dbReference>